<organism evidence="1 2">
    <name type="scientific">Tanacetum coccineum</name>
    <dbReference type="NCBI Taxonomy" id="301880"/>
    <lineage>
        <taxon>Eukaryota</taxon>
        <taxon>Viridiplantae</taxon>
        <taxon>Streptophyta</taxon>
        <taxon>Embryophyta</taxon>
        <taxon>Tracheophyta</taxon>
        <taxon>Spermatophyta</taxon>
        <taxon>Magnoliopsida</taxon>
        <taxon>eudicotyledons</taxon>
        <taxon>Gunneridae</taxon>
        <taxon>Pentapetalae</taxon>
        <taxon>asterids</taxon>
        <taxon>campanulids</taxon>
        <taxon>Asterales</taxon>
        <taxon>Asteraceae</taxon>
        <taxon>Asteroideae</taxon>
        <taxon>Anthemideae</taxon>
        <taxon>Anthemidinae</taxon>
        <taxon>Tanacetum</taxon>
    </lineage>
</organism>
<evidence type="ECO:0000313" key="1">
    <source>
        <dbReference type="EMBL" id="GJT94619.1"/>
    </source>
</evidence>
<keyword evidence="2" id="KW-1185">Reference proteome</keyword>
<comment type="caution">
    <text evidence="1">The sequence shown here is derived from an EMBL/GenBank/DDBJ whole genome shotgun (WGS) entry which is preliminary data.</text>
</comment>
<accession>A0ABQ5I4L8</accession>
<reference evidence="1" key="1">
    <citation type="journal article" date="2022" name="Int. J. Mol. Sci.">
        <title>Draft Genome of Tanacetum Coccineum: Genomic Comparison of Closely Related Tanacetum-Family Plants.</title>
        <authorList>
            <person name="Yamashiro T."/>
            <person name="Shiraishi A."/>
            <person name="Nakayama K."/>
            <person name="Satake H."/>
        </authorList>
    </citation>
    <scope>NUCLEOTIDE SEQUENCE</scope>
</reference>
<proteinExistence type="predicted"/>
<dbReference type="EMBL" id="BQNB010020313">
    <property type="protein sequence ID" value="GJT94619.1"/>
    <property type="molecule type" value="Genomic_DNA"/>
</dbReference>
<evidence type="ECO:0000313" key="2">
    <source>
        <dbReference type="Proteomes" id="UP001151760"/>
    </source>
</evidence>
<dbReference type="Proteomes" id="UP001151760">
    <property type="component" value="Unassembled WGS sequence"/>
</dbReference>
<sequence>MALSLIPVLKPISKLRIVWHTNELKELNEGSTRDVENGFNLTPCFAWGAPWHHYGSPHQRLKLITSNGYGDGKKWLEHLKIITLTPVPSGARLMWGCRPLVRKSGMIAMFDSIILHDRAFENVERQRSKVTSRFGKDYRKLGELVLNSVQRFILKPMVQEKLKEARSATEELAEKPRRQSVSKIADILPQLSSRSLKCRSCISFEGGKGYHYHPLHVLEIWCLRSGNGGVSVVVRGGSGGEKGCLDHWIQRSSPLLPPLQRL</sequence>
<reference evidence="1" key="2">
    <citation type="submission" date="2022-01" db="EMBL/GenBank/DDBJ databases">
        <authorList>
            <person name="Yamashiro T."/>
            <person name="Shiraishi A."/>
            <person name="Satake H."/>
            <person name="Nakayama K."/>
        </authorList>
    </citation>
    <scope>NUCLEOTIDE SEQUENCE</scope>
</reference>
<protein>
    <submittedName>
        <fullName evidence="1">Uncharacterized protein</fullName>
    </submittedName>
</protein>
<name>A0ABQ5I4L8_9ASTR</name>
<gene>
    <name evidence="1" type="ORF">Tco_1090137</name>
</gene>